<organism evidence="1 2">
    <name type="scientific">Glycine soja</name>
    <name type="common">Wild soybean</name>
    <dbReference type="NCBI Taxonomy" id="3848"/>
    <lineage>
        <taxon>Eukaryota</taxon>
        <taxon>Viridiplantae</taxon>
        <taxon>Streptophyta</taxon>
        <taxon>Embryophyta</taxon>
        <taxon>Tracheophyta</taxon>
        <taxon>Spermatophyta</taxon>
        <taxon>Magnoliopsida</taxon>
        <taxon>eudicotyledons</taxon>
        <taxon>Gunneridae</taxon>
        <taxon>Pentapetalae</taxon>
        <taxon>rosids</taxon>
        <taxon>fabids</taxon>
        <taxon>Fabales</taxon>
        <taxon>Fabaceae</taxon>
        <taxon>Papilionoideae</taxon>
        <taxon>50 kb inversion clade</taxon>
        <taxon>NPAAA clade</taxon>
        <taxon>indigoferoid/millettioid clade</taxon>
        <taxon>Phaseoleae</taxon>
        <taxon>Glycine</taxon>
        <taxon>Glycine subgen. Soja</taxon>
    </lineage>
</organism>
<gene>
    <name evidence="1" type="ORF">D0Y65_045376</name>
</gene>
<comment type="caution">
    <text evidence="1">The sequence shown here is derived from an EMBL/GenBank/DDBJ whole genome shotgun (WGS) entry which is preliminary data.</text>
</comment>
<dbReference type="EMBL" id="QZWG01000017">
    <property type="protein sequence ID" value="RZB56124.1"/>
    <property type="molecule type" value="Genomic_DNA"/>
</dbReference>
<accession>A0A445G4M5</accession>
<protein>
    <submittedName>
        <fullName evidence="1">Uncharacterized protein</fullName>
    </submittedName>
</protein>
<evidence type="ECO:0000313" key="2">
    <source>
        <dbReference type="Proteomes" id="UP000289340"/>
    </source>
</evidence>
<name>A0A445G4M5_GLYSO</name>
<proteinExistence type="predicted"/>
<evidence type="ECO:0000313" key="1">
    <source>
        <dbReference type="EMBL" id="RZB56124.1"/>
    </source>
</evidence>
<sequence length="58" mass="6797">MRYCMILIYQLLPFNKKIEKSFGSNINVFFILKESIKGRKIVYVTGRSSHTMLVLQAK</sequence>
<dbReference type="Proteomes" id="UP000289340">
    <property type="component" value="Chromosome 17"/>
</dbReference>
<dbReference type="AlphaFoldDB" id="A0A445G4M5"/>
<reference evidence="1 2" key="1">
    <citation type="submission" date="2018-09" db="EMBL/GenBank/DDBJ databases">
        <title>A high-quality reference genome of wild soybean provides a powerful tool to mine soybean genomes.</title>
        <authorList>
            <person name="Xie M."/>
            <person name="Chung C.Y.L."/>
            <person name="Li M.-W."/>
            <person name="Wong F.-L."/>
            <person name="Chan T.-F."/>
            <person name="Lam H.-M."/>
        </authorList>
    </citation>
    <scope>NUCLEOTIDE SEQUENCE [LARGE SCALE GENOMIC DNA]</scope>
    <source>
        <strain evidence="2">cv. W05</strain>
        <tissue evidence="1">Hypocotyl of etiolated seedlings</tissue>
    </source>
</reference>
<keyword evidence="2" id="KW-1185">Reference proteome</keyword>